<keyword evidence="4 6" id="KW-0472">Membrane</keyword>
<dbReference type="OrthoDB" id="306876at2759"/>
<feature type="transmembrane region" description="Helical" evidence="6">
    <location>
        <begin position="249"/>
        <end position="268"/>
    </location>
</feature>
<evidence type="ECO:0000259" key="7">
    <source>
        <dbReference type="Pfam" id="PF00892"/>
    </source>
</evidence>
<name>A0A8J2LHU6_9HEXA</name>
<sequence>MAASHPIPINASFEKEFDSNFNSTTSLYQDGKSEKFGIDNPALEKDLEGGQAQKPENSKTKEGEKSEGKDEKSFLRQYGGMTLTLAASLLFSLVILLVKMLQPYGFSADDSSFWRYAGITLPSIPILMYFECCRGTSKNEKKNGSVFDTVWPLNKNDNWKNVVGLLARGILGGSSVILRYFAVEHMTIGDASVISYSSPVLVTILAHFFLGEKTGLVPILTAVFTLCGVVVITQPPMLTGKEGFDHDTLIGTGFAVGSLVCSACMTIITRKIREVQFALMLVVFGIIGMIQAFVISRFSNGFTWPTETYDSMMLFGVAGLSFLGQMSIILALKFEQAGPVSLIRTCDVVFGFILQFIVLGVKPNTWSAIGGSVVFAGVVITALRKWISTLPKESGCRRFFCWILF</sequence>
<feature type="compositionally biased region" description="Basic and acidic residues" evidence="5">
    <location>
        <begin position="56"/>
        <end position="71"/>
    </location>
</feature>
<dbReference type="InterPro" id="IPR000620">
    <property type="entry name" value="EamA_dom"/>
</dbReference>
<dbReference type="PANTHER" id="PTHR22911">
    <property type="entry name" value="ACYL-MALONYL CONDENSING ENZYME-RELATED"/>
    <property type="match status" value="1"/>
</dbReference>
<evidence type="ECO:0000313" key="9">
    <source>
        <dbReference type="Proteomes" id="UP000708208"/>
    </source>
</evidence>
<evidence type="ECO:0000313" key="8">
    <source>
        <dbReference type="EMBL" id="CAG7833424.1"/>
    </source>
</evidence>
<feature type="transmembrane region" description="Helical" evidence="6">
    <location>
        <begin position="365"/>
        <end position="383"/>
    </location>
</feature>
<comment type="caution">
    <text evidence="8">The sequence shown here is derived from an EMBL/GenBank/DDBJ whole genome shotgun (WGS) entry which is preliminary data.</text>
</comment>
<reference evidence="8" key="1">
    <citation type="submission" date="2021-06" db="EMBL/GenBank/DDBJ databases">
        <authorList>
            <person name="Hodson N. C."/>
            <person name="Mongue J. A."/>
            <person name="Jaron S. K."/>
        </authorList>
    </citation>
    <scope>NUCLEOTIDE SEQUENCE</scope>
</reference>
<feature type="transmembrane region" description="Helical" evidence="6">
    <location>
        <begin position="193"/>
        <end position="210"/>
    </location>
</feature>
<evidence type="ECO:0000256" key="3">
    <source>
        <dbReference type="ARBA" id="ARBA00022989"/>
    </source>
</evidence>
<dbReference type="Pfam" id="PF00892">
    <property type="entry name" value="EamA"/>
    <property type="match status" value="1"/>
</dbReference>
<feature type="transmembrane region" description="Helical" evidence="6">
    <location>
        <begin position="78"/>
        <end position="101"/>
    </location>
</feature>
<dbReference type="GO" id="GO:0016020">
    <property type="term" value="C:membrane"/>
    <property type="evidence" value="ECO:0007669"/>
    <property type="project" value="UniProtKB-SubCell"/>
</dbReference>
<comment type="subcellular location">
    <subcellularLocation>
        <location evidence="1">Membrane</location>
        <topology evidence="1">Multi-pass membrane protein</topology>
    </subcellularLocation>
</comment>
<evidence type="ECO:0000256" key="2">
    <source>
        <dbReference type="ARBA" id="ARBA00022692"/>
    </source>
</evidence>
<feature type="transmembrane region" description="Helical" evidence="6">
    <location>
        <begin position="341"/>
        <end position="359"/>
    </location>
</feature>
<organism evidence="8 9">
    <name type="scientific">Allacma fusca</name>
    <dbReference type="NCBI Taxonomy" id="39272"/>
    <lineage>
        <taxon>Eukaryota</taxon>
        <taxon>Metazoa</taxon>
        <taxon>Ecdysozoa</taxon>
        <taxon>Arthropoda</taxon>
        <taxon>Hexapoda</taxon>
        <taxon>Collembola</taxon>
        <taxon>Symphypleona</taxon>
        <taxon>Sminthuridae</taxon>
        <taxon>Allacma</taxon>
    </lineage>
</organism>
<feature type="region of interest" description="Disordered" evidence="5">
    <location>
        <begin position="24"/>
        <end position="71"/>
    </location>
</feature>
<feature type="domain" description="EamA" evidence="7">
    <location>
        <begin position="80"/>
        <end position="233"/>
    </location>
</feature>
<feature type="compositionally biased region" description="Basic and acidic residues" evidence="5">
    <location>
        <begin position="31"/>
        <end position="48"/>
    </location>
</feature>
<keyword evidence="2 6" id="KW-0812">Transmembrane</keyword>
<evidence type="ECO:0000256" key="4">
    <source>
        <dbReference type="ARBA" id="ARBA00023136"/>
    </source>
</evidence>
<evidence type="ECO:0000256" key="6">
    <source>
        <dbReference type="SAM" id="Phobius"/>
    </source>
</evidence>
<proteinExistence type="predicted"/>
<feature type="transmembrane region" description="Helical" evidence="6">
    <location>
        <begin position="113"/>
        <end position="132"/>
    </location>
</feature>
<dbReference type="AlphaFoldDB" id="A0A8J2LHU6"/>
<feature type="transmembrane region" description="Helical" evidence="6">
    <location>
        <begin position="217"/>
        <end position="237"/>
    </location>
</feature>
<evidence type="ECO:0000256" key="1">
    <source>
        <dbReference type="ARBA" id="ARBA00004141"/>
    </source>
</evidence>
<feature type="transmembrane region" description="Helical" evidence="6">
    <location>
        <begin position="275"/>
        <end position="294"/>
    </location>
</feature>
<dbReference type="EMBL" id="CAJVCH010569872">
    <property type="protein sequence ID" value="CAG7833424.1"/>
    <property type="molecule type" value="Genomic_DNA"/>
</dbReference>
<keyword evidence="9" id="KW-1185">Reference proteome</keyword>
<feature type="transmembrane region" description="Helical" evidence="6">
    <location>
        <begin position="162"/>
        <end position="181"/>
    </location>
</feature>
<dbReference type="PANTHER" id="PTHR22911:SF6">
    <property type="entry name" value="SOLUTE CARRIER FAMILY 35 MEMBER G1"/>
    <property type="match status" value="1"/>
</dbReference>
<keyword evidence="3 6" id="KW-1133">Transmembrane helix</keyword>
<protein>
    <recommendedName>
        <fullName evidence="7">EamA domain-containing protein</fullName>
    </recommendedName>
</protein>
<accession>A0A8J2LHU6</accession>
<gene>
    <name evidence="8" type="ORF">AFUS01_LOCUS43047</name>
</gene>
<dbReference type="Proteomes" id="UP000708208">
    <property type="component" value="Unassembled WGS sequence"/>
</dbReference>
<feature type="transmembrane region" description="Helical" evidence="6">
    <location>
        <begin position="314"/>
        <end position="334"/>
    </location>
</feature>
<evidence type="ECO:0000256" key="5">
    <source>
        <dbReference type="SAM" id="MobiDB-lite"/>
    </source>
</evidence>